<dbReference type="AlphaFoldDB" id="A0A1X7VGF2"/>
<proteinExistence type="predicted"/>
<evidence type="ECO:0000313" key="1">
    <source>
        <dbReference type="EnsemblMetazoa" id="Aqu2.1.38849_001"/>
    </source>
</evidence>
<reference evidence="1" key="1">
    <citation type="submission" date="2017-05" db="UniProtKB">
        <authorList>
            <consortium name="EnsemblMetazoa"/>
        </authorList>
    </citation>
    <scope>IDENTIFICATION</scope>
</reference>
<name>A0A1X7VGF2_AMPQE</name>
<dbReference type="EnsemblMetazoa" id="Aqu2.1.38849_001">
    <property type="protein sequence ID" value="Aqu2.1.38849_001"/>
    <property type="gene ID" value="Aqu2.1.38849"/>
</dbReference>
<protein>
    <submittedName>
        <fullName evidence="1">Uncharacterized protein</fullName>
    </submittedName>
</protein>
<sequence>LLRTKEVGLYEASDLLSESLHIKSVTVQYVNVYLPHKRSKKIKNYSYLTKEDRSAKKIFSLSIIIEFYPTN</sequence>
<dbReference type="InParanoid" id="A0A1X7VGF2"/>
<organism evidence="1">
    <name type="scientific">Amphimedon queenslandica</name>
    <name type="common">Sponge</name>
    <dbReference type="NCBI Taxonomy" id="400682"/>
    <lineage>
        <taxon>Eukaryota</taxon>
        <taxon>Metazoa</taxon>
        <taxon>Porifera</taxon>
        <taxon>Demospongiae</taxon>
        <taxon>Heteroscleromorpha</taxon>
        <taxon>Haplosclerida</taxon>
        <taxon>Niphatidae</taxon>
        <taxon>Amphimedon</taxon>
    </lineage>
</organism>
<accession>A0A1X7VGF2</accession>